<proteinExistence type="predicted"/>
<dbReference type="EMBL" id="CP049916">
    <property type="protein sequence ID" value="QIO07597.1"/>
    <property type="molecule type" value="Genomic_DNA"/>
</dbReference>
<organism evidence="1 2">
    <name type="scientific">Acinetobacter lanii</name>
    <dbReference type="NCBI Taxonomy" id="2715163"/>
    <lineage>
        <taxon>Bacteria</taxon>
        <taxon>Pseudomonadati</taxon>
        <taxon>Pseudomonadota</taxon>
        <taxon>Gammaproteobacteria</taxon>
        <taxon>Moraxellales</taxon>
        <taxon>Moraxellaceae</taxon>
        <taxon>Acinetobacter</taxon>
    </lineage>
</organism>
<dbReference type="RefSeq" id="WP_166321485.1">
    <property type="nucleotide sequence ID" value="NZ_CP049916.1"/>
</dbReference>
<keyword evidence="2" id="KW-1185">Reference proteome</keyword>
<dbReference type="InterPro" id="IPR038225">
    <property type="entry name" value="TagF_sf"/>
</dbReference>
<gene>
    <name evidence="1" type="primary">tagF</name>
    <name evidence="1" type="ORF">G8D99_00200</name>
</gene>
<evidence type="ECO:0000313" key="1">
    <source>
        <dbReference type="EMBL" id="QIO07597.1"/>
    </source>
</evidence>
<dbReference type="Gene3D" id="3.40.1730.10">
    <property type="entry name" value="pa0076 domain"/>
    <property type="match status" value="1"/>
</dbReference>
<dbReference type="Pfam" id="PF09867">
    <property type="entry name" value="TagF_N"/>
    <property type="match status" value="1"/>
</dbReference>
<reference evidence="1 2" key="1">
    <citation type="submission" date="2020-03" db="EMBL/GenBank/DDBJ databases">
        <authorList>
            <person name="Zhu W."/>
        </authorList>
    </citation>
    <scope>NUCLEOTIDE SEQUENCE [LARGE SCALE GENOMIC DNA]</scope>
    <source>
        <strain evidence="1 2">185</strain>
    </source>
</reference>
<sequence>MQLIKTTPLYYGKSPARGDFLKTKGQYALIQVIDQWITEALEHAMKHADFSESYRTLPSLDFFIANPKENMFLTANLITSQDSSGRQFPMVLSHLIEVESPFQNLLFAPYSYKPVLIDLFQKNRVIRTVGDPDILLDKLAKLSNEIQILDPAETSGFFENHTMHSFAQLMKISVYELAQSMIGLGLLLQPVLQHGTAKLNKVLILPINNPSYCYEIAAFWVSLISRFLSKHNTEVLIGILHHDNPVLLFGFQGADIEALSDIFTQNMSSEHWVSLVQAQWIDPYLEQNAGLAALEQGLCERQLSLNQGMKIFRQTFIEE</sequence>
<accession>A0A6G8S0B8</accession>
<dbReference type="Proteomes" id="UP000501939">
    <property type="component" value="Chromosome"/>
</dbReference>
<dbReference type="NCBIfam" id="TIGR03373">
    <property type="entry name" value="VI_minor_4"/>
    <property type="match status" value="1"/>
</dbReference>
<dbReference type="InterPro" id="IPR017748">
    <property type="entry name" value="TagF"/>
</dbReference>
<name>A0A6G8S0B8_9GAMM</name>
<evidence type="ECO:0000313" key="2">
    <source>
        <dbReference type="Proteomes" id="UP000501939"/>
    </source>
</evidence>
<dbReference type="KEGG" id="alj:G8D99_00200"/>
<dbReference type="AlphaFoldDB" id="A0A6G8S0B8"/>
<protein>
    <submittedName>
        <fullName evidence="1">Type VI secretion system-associated protein TagF</fullName>
    </submittedName>
</protein>